<sequence length="879" mass="87319">MRGGPGRRFFCCWRPTPQPPQKLTTQVHTEPAQGLAAPNPLYEHPPAATIPFRSPGPPPGPPPPEPTPQGSSSAVSSSNSNSAVQLATAAPLLLQPELVRRVAACLAALAPNDVPCALRLACRATASALRSPAHTTVRTELPVPAHALLATWAAAAPPLGPTTAFPGGSAVDKAGPERATGANVTSTGKGEGSADPRPLRRLSLAHRHRVLALAAAAGVGAPGLAALASAAGCPPSAEALQAAAAAGRLEEAAWVLPRLPPPRLRLGQGDALAQAAAAAARCGHGAVVDLLLEWAAEGGAIPLSVSGPSPSLGGGGTGRSSRGGASAAHALGLAQAPSGMGLGCVRAAAAALRAAAAGGHAGLAQALLDRIVATCGAADGAGGDGRSSRHSRSSARSSARSSGRSKRTLLLLGAGPSRRSSAGFGGGGGGGSGGDWWLPGLLEGAAEGLSLPLLREVLEEWEPVTRSDWQLSETERAAILAAAAASSTPDWAHKVEWLELQGCDVRGLSARTTAAAAVAAVVARYGADWRERLVWLAARGHAVGPAAADAAASAGNAEALGSLLQAPLASPFSGRGSGSGSESGAGLDPERPDWIQARVRPEQLDPVALLSAARRGARKVLEAVAAAGGAPQLRSAELLLAAVESGSVDLVGWLLEGPLRQGRGPRVSDTAGPGRVAGWDGCGGAASAAGNSAPSAPLESVAISREVGQGVEVAPAGPSAPAGLLSEELFAAAAGTGRAALLELLSAAAKAQGPRCLSGCPWGPAAVEAAAAAGSAEALTWLLAQGAAAEAGVPYAVAAAQGDEATLHTLRRLGVPLGGPLAFTQAVEEGAGLPPLAWLMGAGCEVDWEEARRAARARQRGNGRVVAAWLSEQRVLRGG</sequence>
<accession>A0A835XZ16</accession>
<evidence type="ECO:0000313" key="2">
    <source>
        <dbReference type="EMBL" id="KAG2488254.1"/>
    </source>
</evidence>
<name>A0A835XZ16_9CHLO</name>
<evidence type="ECO:0000256" key="1">
    <source>
        <dbReference type="SAM" id="MobiDB-lite"/>
    </source>
</evidence>
<gene>
    <name evidence="2" type="ORF">HYH03_013244</name>
</gene>
<dbReference type="GO" id="GO:0046513">
    <property type="term" value="P:ceramide biosynthetic process"/>
    <property type="evidence" value="ECO:0007669"/>
    <property type="project" value="TreeGrafter"/>
</dbReference>
<feature type="region of interest" description="Disordered" evidence="1">
    <location>
        <begin position="163"/>
        <end position="197"/>
    </location>
</feature>
<dbReference type="GO" id="GO:0004620">
    <property type="term" value="F:phospholipase activity"/>
    <property type="evidence" value="ECO:0007669"/>
    <property type="project" value="TreeGrafter"/>
</dbReference>
<dbReference type="GO" id="GO:0005783">
    <property type="term" value="C:endoplasmic reticulum"/>
    <property type="evidence" value="ECO:0007669"/>
    <property type="project" value="TreeGrafter"/>
</dbReference>
<dbReference type="AlphaFoldDB" id="A0A835XZ16"/>
<dbReference type="GO" id="GO:0016020">
    <property type="term" value="C:membrane"/>
    <property type="evidence" value="ECO:0007669"/>
    <property type="project" value="TreeGrafter"/>
</dbReference>
<dbReference type="GO" id="GO:0030149">
    <property type="term" value="P:sphingolipid catabolic process"/>
    <property type="evidence" value="ECO:0007669"/>
    <property type="project" value="TreeGrafter"/>
</dbReference>
<feature type="region of interest" description="Disordered" evidence="1">
    <location>
        <begin position="305"/>
        <end position="324"/>
    </location>
</feature>
<evidence type="ECO:0000313" key="3">
    <source>
        <dbReference type="Proteomes" id="UP000612055"/>
    </source>
</evidence>
<dbReference type="PANTHER" id="PTHR12393">
    <property type="entry name" value="SPHINGOMYELIN PHOSPHODIESTERASE RELATED"/>
    <property type="match status" value="1"/>
</dbReference>
<feature type="region of interest" description="Disordered" evidence="1">
    <location>
        <begin position="379"/>
        <end position="406"/>
    </location>
</feature>
<feature type="region of interest" description="Disordered" evidence="1">
    <location>
        <begin position="1"/>
        <end position="79"/>
    </location>
</feature>
<feature type="compositionally biased region" description="Pro residues" evidence="1">
    <location>
        <begin position="54"/>
        <end position="67"/>
    </location>
</feature>
<feature type="compositionally biased region" description="Low complexity" evidence="1">
    <location>
        <begin position="68"/>
        <end position="79"/>
    </location>
</feature>
<reference evidence="2" key="1">
    <citation type="journal article" date="2020" name="bioRxiv">
        <title>Comparative genomics of Chlamydomonas.</title>
        <authorList>
            <person name="Craig R.J."/>
            <person name="Hasan A.R."/>
            <person name="Ness R.W."/>
            <person name="Keightley P.D."/>
        </authorList>
    </citation>
    <scope>NUCLEOTIDE SEQUENCE</scope>
    <source>
        <strain evidence="2">CCAP 11/70</strain>
    </source>
</reference>
<dbReference type="PANTHER" id="PTHR12393:SF6">
    <property type="entry name" value="SPHINGOMYELIN PHOSPHODIESTERASE 2"/>
    <property type="match status" value="1"/>
</dbReference>
<proteinExistence type="predicted"/>
<organism evidence="2 3">
    <name type="scientific">Edaphochlamys debaryana</name>
    <dbReference type="NCBI Taxonomy" id="47281"/>
    <lineage>
        <taxon>Eukaryota</taxon>
        <taxon>Viridiplantae</taxon>
        <taxon>Chlorophyta</taxon>
        <taxon>core chlorophytes</taxon>
        <taxon>Chlorophyceae</taxon>
        <taxon>CS clade</taxon>
        <taxon>Chlamydomonadales</taxon>
        <taxon>Chlamydomonadales incertae sedis</taxon>
        <taxon>Edaphochlamys</taxon>
    </lineage>
</organism>
<feature type="region of interest" description="Disordered" evidence="1">
    <location>
        <begin position="571"/>
        <end position="591"/>
    </location>
</feature>
<keyword evidence="3" id="KW-1185">Reference proteome</keyword>
<comment type="caution">
    <text evidence="2">The sequence shown here is derived from an EMBL/GenBank/DDBJ whole genome shotgun (WGS) entry which is preliminary data.</text>
</comment>
<dbReference type="EMBL" id="JAEHOE010000086">
    <property type="protein sequence ID" value="KAG2488254.1"/>
    <property type="molecule type" value="Genomic_DNA"/>
</dbReference>
<dbReference type="Proteomes" id="UP000612055">
    <property type="component" value="Unassembled WGS sequence"/>
</dbReference>
<dbReference type="GO" id="GO:0071944">
    <property type="term" value="C:cell periphery"/>
    <property type="evidence" value="ECO:0007669"/>
    <property type="project" value="TreeGrafter"/>
</dbReference>
<protein>
    <submittedName>
        <fullName evidence="2">Uncharacterized protein</fullName>
    </submittedName>
</protein>